<feature type="chain" id="PRO_5041248056" description="DUF4440 domain-containing protein" evidence="1">
    <location>
        <begin position="20"/>
        <end position="157"/>
    </location>
</feature>
<organism evidence="2 3">
    <name type="scientific">Marivirga salinarum</name>
    <dbReference type="NCBI Taxonomy" id="3059078"/>
    <lineage>
        <taxon>Bacteria</taxon>
        <taxon>Pseudomonadati</taxon>
        <taxon>Bacteroidota</taxon>
        <taxon>Cytophagia</taxon>
        <taxon>Cytophagales</taxon>
        <taxon>Marivirgaceae</taxon>
        <taxon>Marivirga</taxon>
    </lineage>
</organism>
<evidence type="ECO:0000256" key="1">
    <source>
        <dbReference type="SAM" id="SignalP"/>
    </source>
</evidence>
<dbReference type="AlphaFoldDB" id="A0AA51R848"/>
<reference evidence="2 3" key="1">
    <citation type="submission" date="2023-08" db="EMBL/GenBank/DDBJ databases">
        <title>Comparative genomics and taxonomic characterization of three novel marine species of genus Marivirga.</title>
        <authorList>
            <person name="Muhammad N."/>
            <person name="Kim S.-G."/>
        </authorList>
    </citation>
    <scope>NUCLEOTIDE SEQUENCE [LARGE SCALE GENOMIC DNA]</scope>
    <source>
        <strain evidence="2 3">BDSF4-3</strain>
    </source>
</reference>
<keyword evidence="3" id="KW-1185">Reference proteome</keyword>
<dbReference type="KEGG" id="msaa:QYS49_36020"/>
<keyword evidence="1" id="KW-0732">Signal</keyword>
<dbReference type="EMBL" id="CP129971">
    <property type="protein sequence ID" value="WMN10802.1"/>
    <property type="molecule type" value="Genomic_DNA"/>
</dbReference>
<dbReference type="Proteomes" id="UP001230496">
    <property type="component" value="Chromosome"/>
</dbReference>
<name>A0AA51R848_9BACT</name>
<feature type="signal peptide" evidence="1">
    <location>
        <begin position="1"/>
        <end position="19"/>
    </location>
</feature>
<dbReference type="RefSeq" id="WP_308347257.1">
    <property type="nucleotide sequence ID" value="NZ_CP129971.1"/>
</dbReference>
<protein>
    <recommendedName>
        <fullName evidence="4">DUF4440 domain-containing protein</fullName>
    </recommendedName>
</protein>
<evidence type="ECO:0000313" key="3">
    <source>
        <dbReference type="Proteomes" id="UP001230496"/>
    </source>
</evidence>
<gene>
    <name evidence="2" type="ORF">QYS49_36020</name>
</gene>
<evidence type="ECO:0000313" key="2">
    <source>
        <dbReference type="EMBL" id="WMN10802.1"/>
    </source>
</evidence>
<evidence type="ECO:0008006" key="4">
    <source>
        <dbReference type="Google" id="ProtNLM"/>
    </source>
</evidence>
<proteinExistence type="predicted"/>
<sequence>MKYLLSLLLILLVFPSAKMVKQNQQQEVLQSIFDIEEFQKYLTYSPRFVGTNNKQEVLMKAFPELESRDIQLSVRDKSIRIITENDLIELEHNFFIKVDEFKLKKSKAKVLLSYQNARMYYEKEQKIFLDAQLEKTKENEWVVKNYKLNEVSINTSD</sequence>
<accession>A0AA51R848</accession>